<dbReference type="AlphaFoldDB" id="A0A365P3X3"/>
<evidence type="ECO:0000313" key="2">
    <source>
        <dbReference type="Proteomes" id="UP000253319"/>
    </source>
</evidence>
<dbReference type="OrthoDB" id="1373932at2"/>
<name>A0A365P3X3_9FLAO</name>
<gene>
    <name evidence="1" type="ORF">DPN68_03505</name>
</gene>
<protein>
    <submittedName>
        <fullName evidence="1">Uncharacterized protein</fullName>
    </submittedName>
</protein>
<accession>A0A365P3X3</accession>
<dbReference type="EMBL" id="QLST01000003">
    <property type="protein sequence ID" value="RBA29235.1"/>
    <property type="molecule type" value="Genomic_DNA"/>
</dbReference>
<organism evidence="1 2">
    <name type="scientific">Flavobacterium tibetense</name>
    <dbReference type="NCBI Taxonomy" id="2233533"/>
    <lineage>
        <taxon>Bacteria</taxon>
        <taxon>Pseudomonadati</taxon>
        <taxon>Bacteroidota</taxon>
        <taxon>Flavobacteriia</taxon>
        <taxon>Flavobacteriales</taxon>
        <taxon>Flavobacteriaceae</taxon>
        <taxon>Flavobacterium</taxon>
    </lineage>
</organism>
<sequence length="74" mass="8703">MRVVIEADSQFKKMLEEIAIAIKAKITFEENETDFWDELPAHVQKGILDAKSQVAQGNYKVHEDVMEEYKKRYK</sequence>
<dbReference type="Proteomes" id="UP000253319">
    <property type="component" value="Unassembled WGS sequence"/>
</dbReference>
<keyword evidence="2" id="KW-1185">Reference proteome</keyword>
<dbReference type="RefSeq" id="WP_113988204.1">
    <property type="nucleotide sequence ID" value="NZ_QLST01000003.1"/>
</dbReference>
<reference evidence="1 2" key="1">
    <citation type="submission" date="2018-06" db="EMBL/GenBank/DDBJ databases">
        <title>Flavobacterium tibetense sp. nov., isolated from a wetland YonghuCo on Tibetan Plateau.</title>
        <authorList>
            <person name="Xing P."/>
            <person name="Phurbu D."/>
            <person name="Lu H."/>
        </authorList>
    </citation>
    <scope>NUCLEOTIDE SEQUENCE [LARGE SCALE GENOMIC DNA]</scope>
    <source>
        <strain evidence="1 2">YH5</strain>
    </source>
</reference>
<proteinExistence type="predicted"/>
<evidence type="ECO:0000313" key="1">
    <source>
        <dbReference type="EMBL" id="RBA29235.1"/>
    </source>
</evidence>
<comment type="caution">
    <text evidence="1">The sequence shown here is derived from an EMBL/GenBank/DDBJ whole genome shotgun (WGS) entry which is preliminary data.</text>
</comment>